<keyword evidence="7" id="KW-0965">Cell junction</keyword>
<keyword evidence="8 14" id="KW-1133">Transmembrane helix</keyword>
<feature type="compositionally biased region" description="Acidic residues" evidence="13">
    <location>
        <begin position="378"/>
        <end position="390"/>
    </location>
</feature>
<dbReference type="Pfam" id="PF01284">
    <property type="entry name" value="MARVEL"/>
    <property type="match status" value="1"/>
</dbReference>
<evidence type="ECO:0000256" key="11">
    <source>
        <dbReference type="PROSITE-ProRule" id="PRU00581"/>
    </source>
</evidence>
<feature type="domain" description="MARVEL" evidence="15">
    <location>
        <begin position="50"/>
        <end position="265"/>
    </location>
</feature>
<feature type="transmembrane region" description="Helical" evidence="14">
    <location>
        <begin position="167"/>
        <end position="192"/>
    </location>
</feature>
<evidence type="ECO:0000256" key="8">
    <source>
        <dbReference type="ARBA" id="ARBA00022989"/>
    </source>
</evidence>
<keyword evidence="18" id="KW-1185">Reference proteome</keyword>
<dbReference type="Ensembl" id="ENSSFOT00015018675.2">
    <property type="protein sequence ID" value="ENSSFOP00015018465.2"/>
    <property type="gene ID" value="ENSSFOG00015011809.2"/>
</dbReference>
<dbReference type="Pfam" id="PF07303">
    <property type="entry name" value="Occludin_ELL"/>
    <property type="match status" value="2"/>
</dbReference>
<keyword evidence="10 11" id="KW-0472">Membrane</keyword>
<dbReference type="GO" id="GO:0005923">
    <property type="term" value="C:bicellular tight junction"/>
    <property type="evidence" value="ECO:0007669"/>
    <property type="project" value="UniProtKB-SubCell"/>
</dbReference>
<dbReference type="Proteomes" id="UP000694397">
    <property type="component" value="Chromosome 6"/>
</dbReference>
<dbReference type="Gene3D" id="6.10.140.340">
    <property type="match status" value="1"/>
</dbReference>
<dbReference type="GO" id="GO:0031410">
    <property type="term" value="C:cytoplasmic vesicle"/>
    <property type="evidence" value="ECO:0007669"/>
    <property type="project" value="TreeGrafter"/>
</dbReference>
<dbReference type="InterPro" id="IPR031176">
    <property type="entry name" value="ELL/occludin"/>
</dbReference>
<evidence type="ECO:0000313" key="18">
    <source>
        <dbReference type="Proteomes" id="UP000694397"/>
    </source>
</evidence>
<keyword evidence="4" id="KW-0796">Tight junction</keyword>
<proteinExistence type="inferred from homology"/>
<dbReference type="SUPFAM" id="SSF103473">
    <property type="entry name" value="MFS general substrate transporter"/>
    <property type="match status" value="1"/>
</dbReference>
<keyword evidence="6 11" id="KW-0812">Transmembrane</keyword>
<evidence type="ECO:0000313" key="17">
    <source>
        <dbReference type="Ensembl" id="ENSSFOP00015018465.2"/>
    </source>
</evidence>
<dbReference type="OrthoDB" id="8867927at2759"/>
<protein>
    <submittedName>
        <fullName evidence="17">Occludin a</fullName>
    </submittedName>
</protein>
<reference evidence="17 18" key="1">
    <citation type="submission" date="2019-04" db="EMBL/GenBank/DDBJ databases">
        <authorList>
            <consortium name="Wellcome Sanger Institute Data Sharing"/>
        </authorList>
    </citation>
    <scope>NUCLEOTIDE SEQUENCE [LARGE SCALE GENOMIC DNA]</scope>
</reference>
<evidence type="ECO:0000256" key="5">
    <source>
        <dbReference type="ARBA" id="ARBA00022475"/>
    </source>
</evidence>
<evidence type="ECO:0000256" key="13">
    <source>
        <dbReference type="SAM" id="MobiDB-lite"/>
    </source>
</evidence>
<feature type="transmembrane region" description="Helical" evidence="14">
    <location>
        <begin position="136"/>
        <end position="155"/>
    </location>
</feature>
<dbReference type="AlphaFoldDB" id="A0A8C9RTZ7"/>
<dbReference type="InterPro" id="IPR036259">
    <property type="entry name" value="MFS_trans_sf"/>
</dbReference>
<dbReference type="SUPFAM" id="SSF144292">
    <property type="entry name" value="occludin/ELL-like"/>
    <property type="match status" value="2"/>
</dbReference>
<dbReference type="PANTHER" id="PTHR23288">
    <property type="entry name" value="OCCLUDIN AND RNA POLYMERASE II ELONGATION FACTOR ELL"/>
    <property type="match status" value="1"/>
</dbReference>
<evidence type="ECO:0000256" key="10">
    <source>
        <dbReference type="ARBA" id="ARBA00023136"/>
    </source>
</evidence>
<sequence length="531" mass="59285">MSSRPKDSPPPYNHDNEYYGPPEIYDGEPPQPAYSYYPDDEFQHFYRWSSPPGIIKIVSVIIVILCVAIFACVASTLAWDTDMGLMGFGGLGTGYGGASYGSGYSSFGGAAYGPGNAYGYGTLGGNYIDPRKGKGFIIAMGGICFIAMLVIFILIVSRQNTAKTRKFYLAVIIICAILAFFMFIATIVYLMAVNPMAQSSGSVFQNQIVGLCAQYQNPQPSSMLVNQYLYHYCVVEPQEAIAIVFGFLVTAGLIIILVFALKTRQKIERNGKEQILWSKVKVMDEVEAPQDVEEWVNNVSAAPGLQLNEYPEKFGGSRSHLDDVDMRHFYSPEAPETDAPPRGAAPDSSGSEIASSVAKPPKRRPARPPRVGGYETAESGDELEEDDFENEFPPIRDEEERQDYKREFDREHHEYKSLQAEMDEVNGKLSELDRRLDDLEEDSPEFLDAVDEYNRLKDVKRVRTSSYLLVPPHRSSRNAPPLPGHLQTSVCSCALVLPQSADYQSKKRRCKYLKAKLSHIKKMVGNFDRRA</sequence>
<evidence type="ECO:0000256" key="12">
    <source>
        <dbReference type="PROSITE-ProRule" id="PRU01324"/>
    </source>
</evidence>
<dbReference type="GO" id="GO:0016324">
    <property type="term" value="C:apical plasma membrane"/>
    <property type="evidence" value="ECO:0007669"/>
    <property type="project" value="TreeGrafter"/>
</dbReference>
<feature type="region of interest" description="Disordered" evidence="13">
    <location>
        <begin position="331"/>
        <end position="402"/>
    </location>
</feature>
<evidence type="ECO:0000256" key="1">
    <source>
        <dbReference type="ARBA" id="ARBA00004435"/>
    </source>
</evidence>
<evidence type="ECO:0000259" key="15">
    <source>
        <dbReference type="PROSITE" id="PS51225"/>
    </source>
</evidence>
<evidence type="ECO:0000256" key="7">
    <source>
        <dbReference type="ARBA" id="ARBA00022949"/>
    </source>
</evidence>
<comment type="similarity">
    <text evidence="3 12">Belongs to the ELL/occludin family.</text>
</comment>
<evidence type="ECO:0000256" key="2">
    <source>
        <dbReference type="ARBA" id="ARBA00004651"/>
    </source>
</evidence>
<reference evidence="17" key="3">
    <citation type="submission" date="2025-09" db="UniProtKB">
        <authorList>
            <consortium name="Ensembl"/>
        </authorList>
    </citation>
    <scope>IDENTIFICATION</scope>
</reference>
<gene>
    <name evidence="17" type="primary">OCLN</name>
    <name evidence="17" type="synonym">oclna</name>
</gene>
<accession>A0A8C9RTZ7</accession>
<evidence type="ECO:0000259" key="16">
    <source>
        <dbReference type="PROSITE" id="PS51980"/>
    </source>
</evidence>
<dbReference type="PANTHER" id="PTHR23288:SF4">
    <property type="entry name" value="OCCLUDIN"/>
    <property type="match status" value="1"/>
</dbReference>
<evidence type="ECO:0000256" key="6">
    <source>
        <dbReference type="ARBA" id="ARBA00022692"/>
    </source>
</evidence>
<dbReference type="PROSITE" id="PS51225">
    <property type="entry name" value="MARVEL"/>
    <property type="match status" value="1"/>
</dbReference>
<name>A0A8C9RTZ7_SCLFO</name>
<dbReference type="GeneTree" id="ENSGT00730000110989"/>
<feature type="region of interest" description="Disordered" evidence="13">
    <location>
        <begin position="1"/>
        <end position="24"/>
    </location>
</feature>
<comment type="subcellular location">
    <subcellularLocation>
        <location evidence="1">Cell junction</location>
        <location evidence="1">Tight junction</location>
    </subcellularLocation>
    <subcellularLocation>
        <location evidence="2">Cell membrane</location>
        <topology evidence="2">Multi-pass membrane protein</topology>
    </subcellularLocation>
</comment>
<evidence type="ECO:0000256" key="3">
    <source>
        <dbReference type="ARBA" id="ARBA00009171"/>
    </source>
</evidence>
<feature type="transmembrane region" description="Helical" evidence="14">
    <location>
        <begin position="57"/>
        <end position="79"/>
    </location>
</feature>
<evidence type="ECO:0000256" key="4">
    <source>
        <dbReference type="ARBA" id="ARBA00022427"/>
    </source>
</evidence>
<keyword evidence="5" id="KW-1003">Cell membrane</keyword>
<evidence type="ECO:0000256" key="9">
    <source>
        <dbReference type="ARBA" id="ARBA00023054"/>
    </source>
</evidence>
<dbReference type="PROSITE" id="PS51980">
    <property type="entry name" value="OCEL"/>
    <property type="match status" value="1"/>
</dbReference>
<dbReference type="GO" id="GO:0070830">
    <property type="term" value="P:bicellular tight junction assembly"/>
    <property type="evidence" value="ECO:0007669"/>
    <property type="project" value="TreeGrafter"/>
</dbReference>
<feature type="domain" description="OCEL" evidence="16">
    <location>
        <begin position="386"/>
        <end position="531"/>
    </location>
</feature>
<feature type="transmembrane region" description="Helical" evidence="14">
    <location>
        <begin position="240"/>
        <end position="261"/>
    </location>
</feature>
<reference evidence="17" key="2">
    <citation type="submission" date="2025-08" db="UniProtKB">
        <authorList>
            <consortium name="Ensembl"/>
        </authorList>
    </citation>
    <scope>IDENTIFICATION</scope>
</reference>
<evidence type="ECO:0000256" key="14">
    <source>
        <dbReference type="SAM" id="Phobius"/>
    </source>
</evidence>
<dbReference type="InterPro" id="IPR010844">
    <property type="entry name" value="Occludin_ELL"/>
</dbReference>
<organism evidence="17 18">
    <name type="scientific">Scleropages formosus</name>
    <name type="common">Asian bonytongue</name>
    <name type="synonym">Osteoglossum formosum</name>
    <dbReference type="NCBI Taxonomy" id="113540"/>
    <lineage>
        <taxon>Eukaryota</taxon>
        <taxon>Metazoa</taxon>
        <taxon>Chordata</taxon>
        <taxon>Craniata</taxon>
        <taxon>Vertebrata</taxon>
        <taxon>Euteleostomi</taxon>
        <taxon>Actinopterygii</taxon>
        <taxon>Neopterygii</taxon>
        <taxon>Teleostei</taxon>
        <taxon>Osteoglossocephala</taxon>
        <taxon>Osteoglossomorpha</taxon>
        <taxon>Osteoglossiformes</taxon>
        <taxon>Osteoglossidae</taxon>
        <taxon>Scleropages</taxon>
    </lineage>
</organism>
<keyword evidence="9" id="KW-0175">Coiled coil</keyword>
<dbReference type="InterPro" id="IPR008253">
    <property type="entry name" value="Marvel"/>
</dbReference>